<dbReference type="OrthoDB" id="332228at2"/>
<keyword evidence="2" id="KW-1185">Reference proteome</keyword>
<reference evidence="1 2" key="1">
    <citation type="submission" date="2018-11" db="EMBL/GenBank/DDBJ databases">
        <title>Genomic Encyclopedia of Type Strains, Phase IV (KMG-IV): sequencing the most valuable type-strain genomes for metagenomic binning, comparative biology and taxonomic classification.</title>
        <authorList>
            <person name="Goeker M."/>
        </authorList>
    </citation>
    <scope>NUCLEOTIDE SEQUENCE [LARGE SCALE GENOMIC DNA]</scope>
    <source>
        <strain evidence="1 2">DSM 25623</strain>
    </source>
</reference>
<sequence>MSTTQIGVKCSCGSDKFEMPKNPKASDTIKCSRCGASGTYGNVMRQATSQAKIAVEKQLKDMLRKAGFK</sequence>
<gene>
    <name evidence="1" type="ORF">EDC50_0285</name>
</gene>
<name>A0A3N4VDM9_9GAMM</name>
<proteinExistence type="predicted"/>
<dbReference type="EMBL" id="RKQN01000001">
    <property type="protein sequence ID" value="RPE81116.1"/>
    <property type="molecule type" value="Genomic_DNA"/>
</dbReference>
<comment type="caution">
    <text evidence="1">The sequence shown here is derived from an EMBL/GenBank/DDBJ whole genome shotgun (WGS) entry which is preliminary data.</text>
</comment>
<evidence type="ECO:0000313" key="2">
    <source>
        <dbReference type="Proteomes" id="UP000269708"/>
    </source>
</evidence>
<evidence type="ECO:0000313" key="1">
    <source>
        <dbReference type="EMBL" id="RPE81116.1"/>
    </source>
</evidence>
<organism evidence="1 2">
    <name type="scientific">Vulcaniibacterium tengchongense</name>
    <dbReference type="NCBI Taxonomy" id="1273429"/>
    <lineage>
        <taxon>Bacteria</taxon>
        <taxon>Pseudomonadati</taxon>
        <taxon>Pseudomonadota</taxon>
        <taxon>Gammaproteobacteria</taxon>
        <taxon>Lysobacterales</taxon>
        <taxon>Lysobacteraceae</taxon>
        <taxon>Vulcaniibacterium</taxon>
    </lineage>
</organism>
<dbReference type="AlphaFoldDB" id="A0A3N4VDM9"/>
<dbReference type="RefSeq" id="WP_123768697.1">
    <property type="nucleotide sequence ID" value="NZ_RKQN01000001.1"/>
</dbReference>
<dbReference type="Proteomes" id="UP000269708">
    <property type="component" value="Unassembled WGS sequence"/>
</dbReference>
<accession>A0A3N4VDM9</accession>
<protein>
    <submittedName>
        <fullName evidence="1">Uncharacterized protein</fullName>
    </submittedName>
</protein>